<comment type="caution">
    <text evidence="2">The sequence shown here is derived from an EMBL/GenBank/DDBJ whole genome shotgun (WGS) entry which is preliminary data.</text>
</comment>
<evidence type="ECO:0000256" key="1">
    <source>
        <dbReference type="SAM" id="Phobius"/>
    </source>
</evidence>
<keyword evidence="1" id="KW-0812">Transmembrane</keyword>
<evidence type="ECO:0000313" key="3">
    <source>
        <dbReference type="Proteomes" id="UP000034127"/>
    </source>
</evidence>
<feature type="transmembrane region" description="Helical" evidence="1">
    <location>
        <begin position="137"/>
        <end position="160"/>
    </location>
</feature>
<feature type="transmembrane region" description="Helical" evidence="1">
    <location>
        <begin position="167"/>
        <end position="184"/>
    </location>
</feature>
<sequence length="302" mass="34527">MVSYIKKAVLAFLILFSIFIISLLLASLIPSRLLKNNITLSLVTLNKEGTYPSIGPIWRSIVLDNYTDPLILNTAYSVNPVEPLESSLLNYRYMESPEQFNQIINLEKTVQSKAPTKVAYERYWHGYLAYLRPLLVLFSYSQIRFIINLFLFGGLFILLYKIRKEAGLLKAVIFLFAMFAVDYFHLGRSIQFSNVFLVGIFSSIYLLSIHKKNVNNYTLFFIVGALTSYFDLLTAPLVSLGILLIVELFLENRGWLKIIKNSFSWSFGYLSLWASKWVVVTVLYAPGSIFTSLAQVVNRTVT</sequence>
<feature type="transmembrane region" description="Helical" evidence="1">
    <location>
        <begin position="190"/>
        <end position="207"/>
    </location>
</feature>
<proteinExistence type="predicted"/>
<feature type="transmembrane region" description="Helical" evidence="1">
    <location>
        <begin position="219"/>
        <end position="246"/>
    </location>
</feature>
<accession>A0A0G0EEP6</accession>
<name>A0A0G0EEP6_9BACT</name>
<feature type="transmembrane region" description="Helical" evidence="1">
    <location>
        <begin position="266"/>
        <end position="285"/>
    </location>
</feature>
<feature type="transmembrane region" description="Helical" evidence="1">
    <location>
        <begin position="9"/>
        <end position="29"/>
    </location>
</feature>
<reference evidence="2 3" key="1">
    <citation type="journal article" date="2015" name="Nature">
        <title>rRNA introns, odd ribosomes, and small enigmatic genomes across a large radiation of phyla.</title>
        <authorList>
            <person name="Brown C.T."/>
            <person name="Hug L.A."/>
            <person name="Thomas B.C."/>
            <person name="Sharon I."/>
            <person name="Castelle C.J."/>
            <person name="Singh A."/>
            <person name="Wilkins M.J."/>
            <person name="Williams K.H."/>
            <person name="Banfield J.F."/>
        </authorList>
    </citation>
    <scope>NUCLEOTIDE SEQUENCE [LARGE SCALE GENOMIC DNA]</scope>
</reference>
<dbReference type="EMBL" id="LBPX01000043">
    <property type="protein sequence ID" value="KKP65812.1"/>
    <property type="molecule type" value="Genomic_DNA"/>
</dbReference>
<evidence type="ECO:0008006" key="4">
    <source>
        <dbReference type="Google" id="ProtNLM"/>
    </source>
</evidence>
<keyword evidence="1" id="KW-0472">Membrane</keyword>
<protein>
    <recommendedName>
        <fullName evidence="4">Glycosyltransferase RgtA/B/C/D-like domain-containing protein</fullName>
    </recommendedName>
</protein>
<evidence type="ECO:0000313" key="2">
    <source>
        <dbReference type="EMBL" id="KKP65812.1"/>
    </source>
</evidence>
<keyword evidence="1" id="KW-1133">Transmembrane helix</keyword>
<dbReference type="AlphaFoldDB" id="A0A0G0EEP6"/>
<dbReference type="Proteomes" id="UP000034127">
    <property type="component" value="Unassembled WGS sequence"/>
</dbReference>
<gene>
    <name evidence="2" type="ORF">UR63_C0043G0007</name>
</gene>
<organism evidence="2 3">
    <name type="scientific">Candidatus Roizmanbacteria bacterium GW2011_GWC2_35_12</name>
    <dbReference type="NCBI Taxonomy" id="1618485"/>
    <lineage>
        <taxon>Bacteria</taxon>
        <taxon>Candidatus Roizmaniibacteriota</taxon>
    </lineage>
</organism>